<comment type="cofactor">
    <cofactor evidence="7">
        <name>Cu cation</name>
        <dbReference type="ChEBI" id="CHEBI:23378"/>
    </cofactor>
    <text evidence="7">Binds 1 copper ion per subunit.</text>
</comment>
<dbReference type="PROSITE" id="PS00087">
    <property type="entry name" value="SOD_CU_ZN_1"/>
    <property type="match status" value="1"/>
</dbReference>
<dbReference type="InterPro" id="IPR018152">
    <property type="entry name" value="SOD_Cu/Zn_BS"/>
</dbReference>
<keyword evidence="8" id="KW-0472">Membrane</keyword>
<feature type="domain" description="Superoxide dismutase copper/zinc binding" evidence="9">
    <location>
        <begin position="119"/>
        <end position="255"/>
    </location>
</feature>
<keyword evidence="8" id="KW-0812">Transmembrane</keyword>
<evidence type="ECO:0000256" key="3">
    <source>
        <dbReference type="ARBA" id="ARBA00022833"/>
    </source>
</evidence>
<proteinExistence type="inferred from homology"/>
<dbReference type="AlphaFoldDB" id="A0A4Q9MM24"/>
<dbReference type="FunFam" id="2.60.40.200:FF:000001">
    <property type="entry name" value="Superoxide dismutase [Cu-Zn]"/>
    <property type="match status" value="1"/>
</dbReference>
<keyword evidence="8" id="KW-1133">Transmembrane helix</keyword>
<protein>
    <recommendedName>
        <fullName evidence="7">Superoxide dismutase [Cu-Zn]</fullName>
        <ecNumber evidence="7">1.15.1.1</ecNumber>
    </recommendedName>
</protein>
<feature type="transmembrane region" description="Helical" evidence="8">
    <location>
        <begin position="20"/>
        <end position="39"/>
    </location>
</feature>
<dbReference type="GO" id="GO:0004784">
    <property type="term" value="F:superoxide dismutase activity"/>
    <property type="evidence" value="ECO:0007669"/>
    <property type="project" value="UniProtKB-EC"/>
</dbReference>
<evidence type="ECO:0000256" key="6">
    <source>
        <dbReference type="ARBA" id="ARBA00023008"/>
    </source>
</evidence>
<evidence type="ECO:0000256" key="2">
    <source>
        <dbReference type="ARBA" id="ARBA00022723"/>
    </source>
</evidence>
<dbReference type="EC" id="1.15.1.1" evidence="7"/>
<keyword evidence="4" id="KW-0049">Antioxidant</keyword>
<keyword evidence="3 7" id="KW-0862">Zinc</keyword>
<evidence type="ECO:0000256" key="8">
    <source>
        <dbReference type="SAM" id="Phobius"/>
    </source>
</evidence>
<feature type="transmembrane region" description="Helical" evidence="8">
    <location>
        <begin position="73"/>
        <end position="91"/>
    </location>
</feature>
<comment type="function">
    <text evidence="7">Destroys radicals which are normally produced within the cells and which are toxic to biological systems.</text>
</comment>
<organism evidence="10">
    <name type="scientific">Dichomitus squalens</name>
    <dbReference type="NCBI Taxonomy" id="114155"/>
    <lineage>
        <taxon>Eukaryota</taxon>
        <taxon>Fungi</taxon>
        <taxon>Dikarya</taxon>
        <taxon>Basidiomycota</taxon>
        <taxon>Agaricomycotina</taxon>
        <taxon>Agaricomycetes</taxon>
        <taxon>Polyporales</taxon>
        <taxon>Polyporaceae</taxon>
        <taxon>Dichomitus</taxon>
    </lineage>
</organism>
<dbReference type="CDD" id="cd00305">
    <property type="entry name" value="Cu-Zn_Superoxide_Dismutase"/>
    <property type="match status" value="1"/>
</dbReference>
<reference evidence="10" key="1">
    <citation type="submission" date="2019-01" db="EMBL/GenBank/DDBJ databases">
        <title>Draft genome sequences of three monokaryotic isolates of the white-rot basidiomycete fungus Dichomitus squalens.</title>
        <authorList>
            <consortium name="DOE Joint Genome Institute"/>
            <person name="Lopez S.C."/>
            <person name="Andreopoulos B."/>
            <person name="Pangilinan J."/>
            <person name="Lipzen A."/>
            <person name="Riley R."/>
            <person name="Ahrendt S."/>
            <person name="Ng V."/>
            <person name="Barry K."/>
            <person name="Daum C."/>
            <person name="Grigoriev I.V."/>
            <person name="Hilden K.S."/>
            <person name="Makela M.R."/>
            <person name="de Vries R.P."/>
        </authorList>
    </citation>
    <scope>NUCLEOTIDE SEQUENCE [LARGE SCALE GENOMIC DNA]</scope>
    <source>
        <strain evidence="10">OM18370.1</strain>
    </source>
</reference>
<dbReference type="OrthoDB" id="2015551at2759"/>
<evidence type="ECO:0000259" key="9">
    <source>
        <dbReference type="Pfam" id="PF00080"/>
    </source>
</evidence>
<sequence length="259" mass="27144">MMDRPDQRACVNGLTNDRKAIFRCVICSICGTFAVVVFLSSPPPLALMLGFPAEKTPSMDFSSARQSSRPPRLAITASFTLIAVFVIWLILPRRSDPQDEVLPLPVISKAVAVLNGETVSGTVTFTQLFPTAPVTVSGEVKNLKTSTKHGFHVHASGDLSNGCASAGSHFNPFERTHGAPTDIDRHVGDLGNIETDSKGVASFTFEDSLLSLNGPLSIVGRSVVVHAGTDDLGRGGDDESLKTGNAGGRAACGVIGLAA</sequence>
<keyword evidence="2 7" id="KW-0479">Metal-binding</keyword>
<dbReference type="Pfam" id="PF00080">
    <property type="entry name" value="Sod_Cu"/>
    <property type="match status" value="1"/>
</dbReference>
<comment type="cofactor">
    <cofactor evidence="7">
        <name>Zn(2+)</name>
        <dbReference type="ChEBI" id="CHEBI:29105"/>
    </cofactor>
    <text evidence="7">Binds 1 zinc ion per subunit.</text>
</comment>
<comment type="catalytic activity">
    <reaction evidence="7">
        <text>2 superoxide + 2 H(+) = H2O2 + O2</text>
        <dbReference type="Rhea" id="RHEA:20696"/>
        <dbReference type="ChEBI" id="CHEBI:15378"/>
        <dbReference type="ChEBI" id="CHEBI:15379"/>
        <dbReference type="ChEBI" id="CHEBI:16240"/>
        <dbReference type="ChEBI" id="CHEBI:18421"/>
        <dbReference type="EC" id="1.15.1.1"/>
    </reaction>
</comment>
<keyword evidence="6 7" id="KW-0186">Copper</keyword>
<dbReference type="PROSITE" id="PS00332">
    <property type="entry name" value="SOD_CU_ZN_2"/>
    <property type="match status" value="1"/>
</dbReference>
<name>A0A4Q9MM24_9APHY</name>
<comment type="similarity">
    <text evidence="1 7">Belongs to the Cu-Zn superoxide dismutase family.</text>
</comment>
<dbReference type="EMBL" id="ML143437">
    <property type="protein sequence ID" value="TBU27046.1"/>
    <property type="molecule type" value="Genomic_DNA"/>
</dbReference>
<evidence type="ECO:0000256" key="5">
    <source>
        <dbReference type="ARBA" id="ARBA00023002"/>
    </source>
</evidence>
<evidence type="ECO:0000256" key="7">
    <source>
        <dbReference type="RuleBase" id="RU000393"/>
    </source>
</evidence>
<dbReference type="InterPro" id="IPR036423">
    <property type="entry name" value="SOD-like_Cu/Zn_dom_sf"/>
</dbReference>
<keyword evidence="5 7" id="KW-0560">Oxidoreductase</keyword>
<dbReference type="InterPro" id="IPR024134">
    <property type="entry name" value="SOD_Cu/Zn_/chaperone"/>
</dbReference>
<dbReference type="InterPro" id="IPR001424">
    <property type="entry name" value="SOD_Cu_Zn_dom"/>
</dbReference>
<dbReference type="Gene3D" id="2.60.40.200">
    <property type="entry name" value="Superoxide dismutase, copper/zinc binding domain"/>
    <property type="match status" value="1"/>
</dbReference>
<dbReference type="SUPFAM" id="SSF49329">
    <property type="entry name" value="Cu,Zn superoxide dismutase-like"/>
    <property type="match status" value="1"/>
</dbReference>
<evidence type="ECO:0000313" key="10">
    <source>
        <dbReference type="EMBL" id="TBU27046.1"/>
    </source>
</evidence>
<evidence type="ECO:0000256" key="4">
    <source>
        <dbReference type="ARBA" id="ARBA00022862"/>
    </source>
</evidence>
<dbReference type="GO" id="GO:0005507">
    <property type="term" value="F:copper ion binding"/>
    <property type="evidence" value="ECO:0007669"/>
    <property type="project" value="InterPro"/>
</dbReference>
<gene>
    <name evidence="10" type="ORF">BD311DRAFT_724928</name>
</gene>
<dbReference type="PANTHER" id="PTHR10003">
    <property type="entry name" value="SUPEROXIDE DISMUTASE CU-ZN -RELATED"/>
    <property type="match status" value="1"/>
</dbReference>
<evidence type="ECO:0000256" key="1">
    <source>
        <dbReference type="ARBA" id="ARBA00010457"/>
    </source>
</evidence>
<dbReference type="PRINTS" id="PR00068">
    <property type="entry name" value="CUZNDISMTASE"/>
</dbReference>
<accession>A0A4Q9MM24</accession>
<dbReference type="Proteomes" id="UP000292957">
    <property type="component" value="Unassembled WGS sequence"/>
</dbReference>